<dbReference type="Pfam" id="PF00468">
    <property type="entry name" value="Ribosomal_L34"/>
    <property type="match status" value="1"/>
</dbReference>
<dbReference type="GO" id="GO:0006412">
    <property type="term" value="P:translation"/>
    <property type="evidence" value="ECO:0007669"/>
    <property type="project" value="UniProtKB-UniRule"/>
</dbReference>
<reference evidence="7 8" key="1">
    <citation type="journal article" date="2008" name="Genome Biol.">
        <title>Encapsulated in silica: genome, proteome and physiology of the thermophilic bacterium Anoxybacillus flavithermus WK1.</title>
        <authorList>
            <person name="Saw J.H."/>
            <person name="Mountain B.W."/>
            <person name="Feng L."/>
            <person name="Omelchenko M.V."/>
            <person name="Hou S."/>
            <person name="Saito J.A."/>
            <person name="Stott M.B."/>
            <person name="Li D."/>
            <person name="Zhao G."/>
            <person name="Wu J."/>
            <person name="Galperin M.Y."/>
            <person name="Koonin E.V."/>
            <person name="Makarova K.S."/>
            <person name="Wolf Y.I."/>
            <person name="Rigden D.J."/>
            <person name="Dunfield P.F."/>
            <person name="Wang L."/>
            <person name="Alam M."/>
        </authorList>
    </citation>
    <scope>NUCLEOTIDE SEQUENCE [LARGE SCALE GENOMIC DNA]</scope>
    <source>
        <strain evidence="8">DSM 21510 / WK1</strain>
    </source>
</reference>
<evidence type="ECO:0000256" key="3">
    <source>
        <dbReference type="ARBA" id="ARBA00023274"/>
    </source>
</evidence>
<dbReference type="eggNOG" id="COG0230">
    <property type="taxonomic scope" value="Bacteria"/>
</dbReference>
<dbReference type="PANTHER" id="PTHR14503">
    <property type="entry name" value="MITOCHONDRIAL RIBOSOMAL PROTEIN 34 FAMILY MEMBER"/>
    <property type="match status" value="1"/>
</dbReference>
<gene>
    <name evidence="5 7" type="primary">rpmH</name>
    <name evidence="7" type="ordered locus">Aflv_2863</name>
</gene>
<dbReference type="Proteomes" id="UP000000742">
    <property type="component" value="Chromosome"/>
</dbReference>
<dbReference type="InterPro" id="IPR020939">
    <property type="entry name" value="Ribosomal_bL34_CS"/>
</dbReference>
<keyword evidence="2 5" id="KW-0689">Ribosomal protein</keyword>
<comment type="similarity">
    <text evidence="1 5">Belongs to the bacterial ribosomal protein bL34 family.</text>
</comment>
<dbReference type="HOGENOM" id="CLU_129938_2_0_9"/>
<name>B7GMW4_ANOFW</name>
<keyword evidence="3 5" id="KW-0687">Ribonucleoprotein</keyword>
<accession>B7GMW4</accession>
<dbReference type="KEGG" id="afl:Aflv_2863"/>
<evidence type="ECO:0000313" key="7">
    <source>
        <dbReference type="EMBL" id="ACJ35216.1"/>
    </source>
</evidence>
<evidence type="ECO:0000313" key="8">
    <source>
        <dbReference type="Proteomes" id="UP000000742"/>
    </source>
</evidence>
<protein>
    <recommendedName>
        <fullName evidence="4 5">Large ribosomal subunit protein bL34</fullName>
    </recommendedName>
</protein>
<dbReference type="GO" id="GO:1990904">
    <property type="term" value="C:ribonucleoprotein complex"/>
    <property type="evidence" value="ECO:0007669"/>
    <property type="project" value="UniProtKB-KW"/>
</dbReference>
<dbReference type="GO" id="GO:0003735">
    <property type="term" value="F:structural constituent of ribosome"/>
    <property type="evidence" value="ECO:0007669"/>
    <property type="project" value="InterPro"/>
</dbReference>
<dbReference type="EMBL" id="CP000922">
    <property type="protein sequence ID" value="ACJ35216.1"/>
    <property type="molecule type" value="Genomic_DNA"/>
</dbReference>
<evidence type="ECO:0000256" key="4">
    <source>
        <dbReference type="ARBA" id="ARBA00035177"/>
    </source>
</evidence>
<dbReference type="PANTHER" id="PTHR14503:SF4">
    <property type="entry name" value="LARGE RIBOSOMAL SUBUNIT PROTEIN BL34M"/>
    <property type="match status" value="1"/>
</dbReference>
<feature type="region of interest" description="Disordered" evidence="6">
    <location>
        <begin position="1"/>
        <end position="47"/>
    </location>
</feature>
<dbReference type="STRING" id="491915.Aflv_2863"/>
<dbReference type="HAMAP" id="MF_00391">
    <property type="entry name" value="Ribosomal_bL34"/>
    <property type="match status" value="1"/>
</dbReference>
<feature type="compositionally biased region" description="Basic residues" evidence="6">
    <location>
        <begin position="29"/>
        <end position="47"/>
    </location>
</feature>
<organism evidence="7 8">
    <name type="scientific">Anoxybacillus flavithermus (strain DSM 21510 / WK1)</name>
    <dbReference type="NCBI Taxonomy" id="491915"/>
    <lineage>
        <taxon>Bacteria</taxon>
        <taxon>Bacillati</taxon>
        <taxon>Bacillota</taxon>
        <taxon>Bacilli</taxon>
        <taxon>Bacillales</taxon>
        <taxon>Anoxybacillaceae</taxon>
        <taxon>Anoxybacillus</taxon>
    </lineage>
</organism>
<dbReference type="NCBIfam" id="TIGR01030">
    <property type="entry name" value="rpmH_bact"/>
    <property type="match status" value="1"/>
</dbReference>
<dbReference type="AlphaFoldDB" id="B7GMW4"/>
<sequence>MSYMKRTYQPNKRKRSKVHGFRARMSTKNGRKVLARRRRKGRKVLSA</sequence>
<evidence type="ECO:0000256" key="6">
    <source>
        <dbReference type="SAM" id="MobiDB-lite"/>
    </source>
</evidence>
<dbReference type="GO" id="GO:0005840">
    <property type="term" value="C:ribosome"/>
    <property type="evidence" value="ECO:0007669"/>
    <property type="project" value="UniProtKB-KW"/>
</dbReference>
<dbReference type="InterPro" id="IPR000271">
    <property type="entry name" value="Ribosomal_bL34"/>
</dbReference>
<feature type="compositionally biased region" description="Basic residues" evidence="6">
    <location>
        <begin position="11"/>
        <end position="22"/>
    </location>
</feature>
<evidence type="ECO:0000256" key="2">
    <source>
        <dbReference type="ARBA" id="ARBA00022980"/>
    </source>
</evidence>
<evidence type="ECO:0000256" key="5">
    <source>
        <dbReference type="HAMAP-Rule" id="MF_00391"/>
    </source>
</evidence>
<dbReference type="FunFam" id="1.10.287.3980:FF:000001">
    <property type="entry name" value="Mitochondrial ribosomal protein L34"/>
    <property type="match status" value="1"/>
</dbReference>
<evidence type="ECO:0000256" key="1">
    <source>
        <dbReference type="ARBA" id="ARBA00010111"/>
    </source>
</evidence>
<dbReference type="Gene3D" id="1.10.287.3980">
    <property type="match status" value="1"/>
</dbReference>
<proteinExistence type="inferred from homology"/>
<dbReference type="PROSITE" id="PS00784">
    <property type="entry name" value="RIBOSOMAL_L34"/>
    <property type="match status" value="1"/>
</dbReference>